<dbReference type="InterPro" id="IPR018170">
    <property type="entry name" value="Aldo/ket_reductase_CS"/>
</dbReference>
<keyword evidence="3" id="KW-0560">Oxidoreductase</keyword>
<dbReference type="PIRSF" id="PIRSF000097">
    <property type="entry name" value="AKR"/>
    <property type="match status" value="1"/>
</dbReference>
<feature type="active site" description="Proton donor" evidence="4">
    <location>
        <position position="54"/>
    </location>
</feature>
<name>A0A927HB28_9BACI</name>
<dbReference type="CDD" id="cd19157">
    <property type="entry name" value="AKR_AKR5G1-3"/>
    <property type="match status" value="1"/>
</dbReference>
<dbReference type="SUPFAM" id="SSF51430">
    <property type="entry name" value="NAD(P)-linked oxidoreductase"/>
    <property type="match status" value="1"/>
</dbReference>
<dbReference type="Pfam" id="PF00248">
    <property type="entry name" value="Aldo_ket_red"/>
    <property type="match status" value="1"/>
</dbReference>
<sequence>MIKSLQDTFTLHNGVKMPGFGLGVYKTADGEEVINAIKYAVKAGYRAIDTAALYFNEDGVGEGIKQCGLPREEIFVTTKVWNSDQGYDATLAAFEKSRKKLDVDYVDLYLIHWPVKEKYKETWRAMEELYRSGKVRAIGVSNFHQHHLEDLMTTAKIKPMVNQIELHPMLSQVGLRDYCHSQNIAVTAWSPLAKGRLMEDPVLVEIAKRHNKTVAQVILRWHVQNGVIVIPKSTHEHRIVENADIFDFTLDEADMKAINALNINERLGQNPDNFHFDF</sequence>
<dbReference type="PROSITE" id="PS00062">
    <property type="entry name" value="ALDOKETO_REDUCTASE_2"/>
    <property type="match status" value="1"/>
</dbReference>
<evidence type="ECO:0000256" key="5">
    <source>
        <dbReference type="PIRSR" id="PIRSR000097-2"/>
    </source>
</evidence>
<dbReference type="AlphaFoldDB" id="A0A927HB28"/>
<evidence type="ECO:0000256" key="3">
    <source>
        <dbReference type="ARBA" id="ARBA00023002"/>
    </source>
</evidence>
<keyword evidence="9" id="KW-1185">Reference proteome</keyword>
<evidence type="ECO:0000256" key="1">
    <source>
        <dbReference type="ARBA" id="ARBA00007905"/>
    </source>
</evidence>
<dbReference type="Gene3D" id="3.20.20.100">
    <property type="entry name" value="NADP-dependent oxidoreductase domain"/>
    <property type="match status" value="1"/>
</dbReference>
<gene>
    <name evidence="8" type="ORF">IEO70_01090</name>
</gene>
<dbReference type="InterPro" id="IPR020471">
    <property type="entry name" value="AKR"/>
</dbReference>
<evidence type="ECO:0000256" key="6">
    <source>
        <dbReference type="PIRSR" id="PIRSR000097-3"/>
    </source>
</evidence>
<dbReference type="PROSITE" id="PS00063">
    <property type="entry name" value="ALDOKETO_REDUCTASE_3"/>
    <property type="match status" value="1"/>
</dbReference>
<dbReference type="FunFam" id="3.20.20.100:FF:000015">
    <property type="entry name" value="Oxidoreductase, aldo/keto reductase family"/>
    <property type="match status" value="1"/>
</dbReference>
<proteinExistence type="inferred from homology"/>
<dbReference type="InterPro" id="IPR023210">
    <property type="entry name" value="NADP_OxRdtase_dom"/>
</dbReference>
<dbReference type="PANTHER" id="PTHR43827:SF3">
    <property type="entry name" value="NADP-DEPENDENT OXIDOREDUCTASE DOMAIN-CONTAINING PROTEIN"/>
    <property type="match status" value="1"/>
</dbReference>
<dbReference type="Proteomes" id="UP000602076">
    <property type="component" value="Unassembled WGS sequence"/>
</dbReference>
<comment type="similarity">
    <text evidence="1">Belongs to the aldo/keto reductase family.</text>
</comment>
<feature type="binding site" evidence="5">
    <location>
        <position position="112"/>
    </location>
    <ligand>
        <name>substrate</name>
    </ligand>
</feature>
<dbReference type="PRINTS" id="PR00069">
    <property type="entry name" value="ALDKETRDTASE"/>
</dbReference>
<organism evidence="8 9">
    <name type="scientific">Peribacillus faecalis</name>
    <dbReference type="NCBI Taxonomy" id="2772559"/>
    <lineage>
        <taxon>Bacteria</taxon>
        <taxon>Bacillati</taxon>
        <taxon>Bacillota</taxon>
        <taxon>Bacilli</taxon>
        <taxon>Bacillales</taxon>
        <taxon>Bacillaceae</taxon>
        <taxon>Peribacillus</taxon>
    </lineage>
</organism>
<dbReference type="PROSITE" id="PS00798">
    <property type="entry name" value="ALDOKETO_REDUCTASE_1"/>
    <property type="match status" value="1"/>
</dbReference>
<evidence type="ECO:0000259" key="7">
    <source>
        <dbReference type="Pfam" id="PF00248"/>
    </source>
</evidence>
<dbReference type="InterPro" id="IPR036812">
    <property type="entry name" value="NAD(P)_OxRdtase_dom_sf"/>
</dbReference>
<protein>
    <submittedName>
        <fullName evidence="8">Aldo/keto reductase</fullName>
    </submittedName>
</protein>
<keyword evidence="2" id="KW-0521">NADP</keyword>
<evidence type="ECO:0000256" key="2">
    <source>
        <dbReference type="ARBA" id="ARBA00022857"/>
    </source>
</evidence>
<dbReference type="InterPro" id="IPR044500">
    <property type="entry name" value="AKR5G"/>
</dbReference>
<evidence type="ECO:0000313" key="8">
    <source>
        <dbReference type="EMBL" id="MBD3106973.1"/>
    </source>
</evidence>
<dbReference type="RefSeq" id="WP_190996508.1">
    <property type="nucleotide sequence ID" value="NZ_JACXSI010000001.1"/>
</dbReference>
<dbReference type="EMBL" id="JACXSI010000001">
    <property type="protein sequence ID" value="MBD3106973.1"/>
    <property type="molecule type" value="Genomic_DNA"/>
</dbReference>
<evidence type="ECO:0000313" key="9">
    <source>
        <dbReference type="Proteomes" id="UP000602076"/>
    </source>
</evidence>
<dbReference type="PANTHER" id="PTHR43827">
    <property type="entry name" value="2,5-DIKETO-D-GLUCONIC ACID REDUCTASE"/>
    <property type="match status" value="1"/>
</dbReference>
<dbReference type="GO" id="GO:0016616">
    <property type="term" value="F:oxidoreductase activity, acting on the CH-OH group of donors, NAD or NADP as acceptor"/>
    <property type="evidence" value="ECO:0007669"/>
    <property type="project" value="UniProtKB-ARBA"/>
</dbReference>
<feature type="domain" description="NADP-dependent oxidoreductase" evidence="7">
    <location>
        <begin position="26"/>
        <end position="262"/>
    </location>
</feature>
<reference evidence="8" key="1">
    <citation type="submission" date="2020-09" db="EMBL/GenBank/DDBJ databases">
        <title>Bacillus faecalis sp. nov., a moderately halophilic bacterium isolated from cow faeces.</title>
        <authorList>
            <person name="Jiang L."/>
            <person name="Lee J."/>
        </authorList>
    </citation>
    <scope>NUCLEOTIDE SEQUENCE</scope>
    <source>
        <strain evidence="8">AGMB 02131</strain>
    </source>
</reference>
<feature type="site" description="Lowers pKa of active site Tyr" evidence="6">
    <location>
        <position position="79"/>
    </location>
</feature>
<comment type="caution">
    <text evidence="8">The sequence shown here is derived from an EMBL/GenBank/DDBJ whole genome shotgun (WGS) entry which is preliminary data.</text>
</comment>
<accession>A0A927HB28</accession>
<evidence type="ECO:0000256" key="4">
    <source>
        <dbReference type="PIRSR" id="PIRSR000097-1"/>
    </source>
</evidence>